<accession>A0A4R7B8N0</accession>
<feature type="transmembrane region" description="Helical" evidence="6">
    <location>
        <begin position="281"/>
        <end position="303"/>
    </location>
</feature>
<comment type="caution">
    <text evidence="8">The sequence shown here is derived from an EMBL/GenBank/DDBJ whole genome shotgun (WGS) entry which is preliminary data.</text>
</comment>
<evidence type="ECO:0000256" key="6">
    <source>
        <dbReference type="SAM" id="Phobius"/>
    </source>
</evidence>
<evidence type="ECO:0000256" key="4">
    <source>
        <dbReference type="ARBA" id="ARBA00022989"/>
    </source>
</evidence>
<gene>
    <name evidence="8" type="ORF">DFP86_10597</name>
</gene>
<evidence type="ECO:0000256" key="3">
    <source>
        <dbReference type="ARBA" id="ARBA00022692"/>
    </source>
</evidence>
<name>A0A4R7B8N0_9NEIS</name>
<keyword evidence="5 6" id="KW-0472">Membrane</keyword>
<dbReference type="OrthoDB" id="9810662at2"/>
<dbReference type="PANTHER" id="PTHR35007:SF2">
    <property type="entry name" value="PILUS ASSEMBLE PROTEIN"/>
    <property type="match status" value="1"/>
</dbReference>
<dbReference type="Pfam" id="PF00482">
    <property type="entry name" value="T2SSF"/>
    <property type="match status" value="1"/>
</dbReference>
<evidence type="ECO:0000256" key="1">
    <source>
        <dbReference type="ARBA" id="ARBA00004651"/>
    </source>
</evidence>
<feature type="transmembrane region" description="Helical" evidence="6">
    <location>
        <begin position="6"/>
        <end position="22"/>
    </location>
</feature>
<dbReference type="GO" id="GO:0005886">
    <property type="term" value="C:plasma membrane"/>
    <property type="evidence" value="ECO:0007669"/>
    <property type="project" value="UniProtKB-SubCell"/>
</dbReference>
<evidence type="ECO:0000313" key="9">
    <source>
        <dbReference type="Proteomes" id="UP000295611"/>
    </source>
</evidence>
<dbReference type="RefSeq" id="WP_133679676.1">
    <property type="nucleotide sequence ID" value="NZ_SNZP01000005.1"/>
</dbReference>
<reference evidence="8 9" key="1">
    <citation type="submission" date="2019-03" db="EMBL/GenBank/DDBJ databases">
        <title>Genomic Encyclopedia of Type Strains, Phase III (KMG-III): the genomes of soil and plant-associated and newly described type strains.</title>
        <authorList>
            <person name="Whitman W."/>
        </authorList>
    </citation>
    <scope>NUCLEOTIDE SEQUENCE [LARGE SCALE GENOMIC DNA]</scope>
    <source>
        <strain evidence="8 9">CECT 8976</strain>
    </source>
</reference>
<evidence type="ECO:0000313" key="8">
    <source>
        <dbReference type="EMBL" id="TDR80242.1"/>
    </source>
</evidence>
<dbReference type="AlphaFoldDB" id="A0A4R7B8N0"/>
<feature type="transmembrane region" description="Helical" evidence="6">
    <location>
        <begin position="131"/>
        <end position="151"/>
    </location>
</feature>
<evidence type="ECO:0000259" key="7">
    <source>
        <dbReference type="Pfam" id="PF00482"/>
    </source>
</evidence>
<keyword evidence="2" id="KW-1003">Cell membrane</keyword>
<keyword evidence="4 6" id="KW-1133">Transmembrane helix</keyword>
<sequence length="312" mass="34344">MSFTLNDILLAVLVWVAALLYLRQRMKPDGRRISERLQQVVNDAVEIKPDRVDTDDAEQPALTQFLMQLGNKLPLFSAQQQRNMAKMLVRGGWRSPMAVPVLIGSKLACGGCLALLSLLSTLPEKYNSMTAHSLLFLGMFMLGMILPELYAQNVGTHRQEKIEHALPDALDLMVICTNAGYSLGNSLLRASRELEKICPPLADEFSVTQGELQLSGDVGEALRHLGERVGSLSLRSLVVTLLQSQQYGTPISQALRQLAKSERTARMMRLEERAAKLSTKITIPMVLMILPAVVLIAAGPAIMNLMAMTGHQ</sequence>
<feature type="transmembrane region" description="Helical" evidence="6">
    <location>
        <begin position="97"/>
        <end position="119"/>
    </location>
</feature>
<comment type="subcellular location">
    <subcellularLocation>
        <location evidence="1">Cell membrane</location>
        <topology evidence="1">Multi-pass membrane protein</topology>
    </subcellularLocation>
</comment>
<protein>
    <submittedName>
        <fullName evidence="8">Type II secretion system protein F (GspF)</fullName>
    </submittedName>
</protein>
<dbReference type="EMBL" id="SNZP01000005">
    <property type="protein sequence ID" value="TDR80242.1"/>
    <property type="molecule type" value="Genomic_DNA"/>
</dbReference>
<dbReference type="Proteomes" id="UP000295611">
    <property type="component" value="Unassembled WGS sequence"/>
</dbReference>
<organism evidence="8 9">
    <name type="scientific">Paludibacterium purpuratum</name>
    <dbReference type="NCBI Taxonomy" id="1144873"/>
    <lineage>
        <taxon>Bacteria</taxon>
        <taxon>Pseudomonadati</taxon>
        <taxon>Pseudomonadota</taxon>
        <taxon>Betaproteobacteria</taxon>
        <taxon>Neisseriales</taxon>
        <taxon>Chromobacteriaceae</taxon>
        <taxon>Paludibacterium</taxon>
    </lineage>
</organism>
<dbReference type="InterPro" id="IPR018076">
    <property type="entry name" value="T2SS_GspF_dom"/>
</dbReference>
<keyword evidence="9" id="KW-1185">Reference proteome</keyword>
<evidence type="ECO:0000256" key="5">
    <source>
        <dbReference type="ARBA" id="ARBA00023136"/>
    </source>
</evidence>
<dbReference type="PANTHER" id="PTHR35007">
    <property type="entry name" value="INTEGRAL MEMBRANE PROTEIN-RELATED"/>
    <property type="match status" value="1"/>
</dbReference>
<feature type="domain" description="Type II secretion system protein GspF" evidence="7">
    <location>
        <begin position="170"/>
        <end position="296"/>
    </location>
</feature>
<proteinExistence type="predicted"/>
<keyword evidence="3 6" id="KW-0812">Transmembrane</keyword>
<evidence type="ECO:0000256" key="2">
    <source>
        <dbReference type="ARBA" id="ARBA00022475"/>
    </source>
</evidence>